<gene>
    <name evidence="4" type="ORF">L596_029449</name>
</gene>
<feature type="compositionally biased region" description="Basic and acidic residues" evidence="3">
    <location>
        <begin position="315"/>
        <end position="325"/>
    </location>
</feature>
<dbReference type="Pfam" id="PF02536">
    <property type="entry name" value="mTERF"/>
    <property type="match status" value="1"/>
</dbReference>
<evidence type="ECO:0000256" key="1">
    <source>
        <dbReference type="ARBA" id="ARBA00007692"/>
    </source>
</evidence>
<keyword evidence="2" id="KW-0809">Transit peptide</keyword>
<dbReference type="Gene3D" id="1.25.70.10">
    <property type="entry name" value="Transcription termination factor 3, mitochondrial"/>
    <property type="match status" value="1"/>
</dbReference>
<dbReference type="GO" id="GO:0003676">
    <property type="term" value="F:nucleic acid binding"/>
    <property type="evidence" value="ECO:0007669"/>
    <property type="project" value="InterPro"/>
</dbReference>
<name>A0A4U5LUP3_STECR</name>
<feature type="compositionally biased region" description="Basic residues" evidence="3">
    <location>
        <begin position="326"/>
        <end position="339"/>
    </location>
</feature>
<sequence>MASRIPRNLLGRFLNRRTLCTAPDQSARVPYSPAELQVGPAMLKRITSEHQKEGRTFILPLGDEDAVETMLKPLHTLVNTGVKPQFLLDAFVKRSELFKALVVNGEKSMQVLELLVETCGMTFEDAMRMLASYSDELLSVSKESIFERMSVFFNSGILAGKKMGKVVRRCPAILFTSDGKNMGKLIEGLTSFFSRGEICAMLENTPEIALMNLTDLEEKYEYIYFMMRIEGDEFKQCSTWFSKDLEEIMNRHEFLQKVGKYTTPDPKKPQYKMENPVLSRILDLSDIQFATDVAGVSMEEWTIYQALLAKQKEMADKERPYERIKPSQRKAYERRHKEAAKKMEHQLE</sequence>
<evidence type="ECO:0000313" key="5">
    <source>
        <dbReference type="Proteomes" id="UP000298663"/>
    </source>
</evidence>
<evidence type="ECO:0000256" key="2">
    <source>
        <dbReference type="ARBA" id="ARBA00022946"/>
    </source>
</evidence>
<dbReference type="OrthoDB" id="9991972at2759"/>
<feature type="region of interest" description="Disordered" evidence="3">
    <location>
        <begin position="315"/>
        <end position="348"/>
    </location>
</feature>
<reference evidence="4 5" key="1">
    <citation type="journal article" date="2015" name="Genome Biol.">
        <title>Comparative genomics of Steinernema reveals deeply conserved gene regulatory networks.</title>
        <authorList>
            <person name="Dillman A.R."/>
            <person name="Macchietto M."/>
            <person name="Porter C.F."/>
            <person name="Rogers A."/>
            <person name="Williams B."/>
            <person name="Antoshechkin I."/>
            <person name="Lee M.M."/>
            <person name="Goodwin Z."/>
            <person name="Lu X."/>
            <person name="Lewis E.E."/>
            <person name="Goodrich-Blair H."/>
            <person name="Stock S.P."/>
            <person name="Adams B.J."/>
            <person name="Sternberg P.W."/>
            <person name="Mortazavi A."/>
        </authorList>
    </citation>
    <scope>NUCLEOTIDE SEQUENCE [LARGE SCALE GENOMIC DNA]</scope>
    <source>
        <strain evidence="4 5">ALL</strain>
    </source>
</reference>
<keyword evidence="5" id="KW-1185">Reference proteome</keyword>
<evidence type="ECO:0000313" key="4">
    <source>
        <dbReference type="EMBL" id="TKR59833.1"/>
    </source>
</evidence>
<dbReference type="InterPro" id="IPR003690">
    <property type="entry name" value="MTERF"/>
</dbReference>
<comment type="similarity">
    <text evidence="1">Belongs to the mTERF family.</text>
</comment>
<organism evidence="4 5">
    <name type="scientific">Steinernema carpocapsae</name>
    <name type="common">Entomopathogenic nematode</name>
    <dbReference type="NCBI Taxonomy" id="34508"/>
    <lineage>
        <taxon>Eukaryota</taxon>
        <taxon>Metazoa</taxon>
        <taxon>Ecdysozoa</taxon>
        <taxon>Nematoda</taxon>
        <taxon>Chromadorea</taxon>
        <taxon>Rhabditida</taxon>
        <taxon>Tylenchina</taxon>
        <taxon>Panagrolaimomorpha</taxon>
        <taxon>Strongyloidoidea</taxon>
        <taxon>Steinernematidae</taxon>
        <taxon>Steinernema</taxon>
    </lineage>
</organism>
<dbReference type="InterPro" id="IPR038538">
    <property type="entry name" value="MTERF_sf"/>
</dbReference>
<dbReference type="AlphaFoldDB" id="A0A4U5LUP3"/>
<evidence type="ECO:0000256" key="3">
    <source>
        <dbReference type="SAM" id="MobiDB-lite"/>
    </source>
</evidence>
<accession>A0A4U5LUP3</accession>
<dbReference type="STRING" id="34508.A0A4U5LUP3"/>
<protein>
    <submittedName>
        <fullName evidence="4">Uncharacterized protein</fullName>
    </submittedName>
</protein>
<comment type="caution">
    <text evidence="4">The sequence shown here is derived from an EMBL/GenBank/DDBJ whole genome shotgun (WGS) entry which is preliminary data.</text>
</comment>
<dbReference type="Proteomes" id="UP000298663">
    <property type="component" value="Unassembled WGS sequence"/>
</dbReference>
<reference evidence="4 5" key="2">
    <citation type="journal article" date="2019" name="G3 (Bethesda)">
        <title>Hybrid Assembly of the Genome of the Entomopathogenic Nematode Steinernema carpocapsae Identifies the X-Chromosome.</title>
        <authorList>
            <person name="Serra L."/>
            <person name="Macchietto M."/>
            <person name="Macias-Munoz A."/>
            <person name="McGill C.J."/>
            <person name="Rodriguez I.M."/>
            <person name="Rodriguez B."/>
            <person name="Murad R."/>
            <person name="Mortazavi A."/>
        </authorList>
    </citation>
    <scope>NUCLEOTIDE SEQUENCE [LARGE SCALE GENOMIC DNA]</scope>
    <source>
        <strain evidence="4 5">ALL</strain>
    </source>
</reference>
<dbReference type="EMBL" id="AZBU02000012">
    <property type="protein sequence ID" value="TKR59833.1"/>
    <property type="molecule type" value="Genomic_DNA"/>
</dbReference>
<proteinExistence type="inferred from homology"/>